<reference evidence="1" key="1">
    <citation type="submission" date="2020-07" db="EMBL/GenBank/DDBJ databases">
        <title>Huge and variable diversity of episymbiotic CPR bacteria and DPANN archaea in groundwater ecosystems.</title>
        <authorList>
            <person name="He C.Y."/>
            <person name="Keren R."/>
            <person name="Whittaker M."/>
            <person name="Farag I.F."/>
            <person name="Doudna J."/>
            <person name="Cate J.H.D."/>
            <person name="Banfield J.F."/>
        </authorList>
    </citation>
    <scope>NUCLEOTIDE SEQUENCE</scope>
    <source>
        <strain evidence="1">NC_groundwater_763_Ag_S-0.2um_68_21</strain>
    </source>
</reference>
<evidence type="ECO:0000313" key="2">
    <source>
        <dbReference type="Proteomes" id="UP000782312"/>
    </source>
</evidence>
<protein>
    <submittedName>
        <fullName evidence="1">Uncharacterized protein</fullName>
    </submittedName>
</protein>
<accession>A0A932HYP7</accession>
<organism evidence="1 2">
    <name type="scientific">Tectimicrobiota bacterium</name>
    <dbReference type="NCBI Taxonomy" id="2528274"/>
    <lineage>
        <taxon>Bacteria</taxon>
        <taxon>Pseudomonadati</taxon>
        <taxon>Nitrospinota/Tectimicrobiota group</taxon>
        <taxon>Candidatus Tectimicrobiota</taxon>
    </lineage>
</organism>
<evidence type="ECO:0000313" key="1">
    <source>
        <dbReference type="EMBL" id="MBI3126888.1"/>
    </source>
</evidence>
<name>A0A932HYP7_UNCTE</name>
<dbReference type="InterPro" id="IPR040807">
    <property type="entry name" value="DUF5522"/>
</dbReference>
<dbReference type="Pfam" id="PF17653">
    <property type="entry name" value="DUF5522"/>
    <property type="match status" value="1"/>
</dbReference>
<gene>
    <name evidence="1" type="ORF">HYZ11_04720</name>
</gene>
<dbReference type="PANTHER" id="PTHR21037:SF2">
    <property type="entry name" value="SIMILAR TO NOVEL PROTEIN"/>
    <property type="match status" value="1"/>
</dbReference>
<dbReference type="AlphaFoldDB" id="A0A932HYP7"/>
<dbReference type="EMBL" id="JACPUR010000013">
    <property type="protein sequence ID" value="MBI3126888.1"/>
    <property type="molecule type" value="Genomic_DNA"/>
</dbReference>
<sequence>MRGRRRLLSPEQRELIRRAHQEAMSQGAAAYTDPVTGESVFTAAHHIERGYCCDCACRHCPYPKAERELTGAR</sequence>
<proteinExistence type="predicted"/>
<dbReference type="PANTHER" id="PTHR21037">
    <property type="entry name" value="39S RIBOSOMAL PROTEIN L14, MITOCHONDRIAL"/>
    <property type="match status" value="1"/>
</dbReference>
<comment type="caution">
    <text evidence="1">The sequence shown here is derived from an EMBL/GenBank/DDBJ whole genome shotgun (WGS) entry which is preliminary data.</text>
</comment>
<dbReference type="Proteomes" id="UP000782312">
    <property type="component" value="Unassembled WGS sequence"/>
</dbReference>